<keyword evidence="7" id="KW-1185">Reference proteome</keyword>
<dbReference type="Proteomes" id="UP000218934">
    <property type="component" value="Unassembled WGS sequence"/>
</dbReference>
<dbReference type="SUPFAM" id="SSF46689">
    <property type="entry name" value="Homeodomain-like"/>
    <property type="match status" value="1"/>
</dbReference>
<dbReference type="InterPro" id="IPR009057">
    <property type="entry name" value="Homeodomain-like_sf"/>
</dbReference>
<evidence type="ECO:0000259" key="5">
    <source>
        <dbReference type="PROSITE" id="PS50977"/>
    </source>
</evidence>
<keyword evidence="1" id="KW-0805">Transcription regulation</keyword>
<evidence type="ECO:0000313" key="7">
    <source>
        <dbReference type="Proteomes" id="UP000218934"/>
    </source>
</evidence>
<organism evidence="6 7">
    <name type="scientific">Rhizorhabdus dicambivorans</name>
    <dbReference type="NCBI Taxonomy" id="1850238"/>
    <lineage>
        <taxon>Bacteria</taxon>
        <taxon>Pseudomonadati</taxon>
        <taxon>Pseudomonadota</taxon>
        <taxon>Alphaproteobacteria</taxon>
        <taxon>Sphingomonadales</taxon>
        <taxon>Sphingomonadaceae</taxon>
        <taxon>Rhizorhabdus</taxon>
    </lineage>
</organism>
<comment type="caution">
    <text evidence="6">The sequence shown here is derived from an EMBL/GenBank/DDBJ whole genome shotgun (WGS) entry which is preliminary data.</text>
</comment>
<dbReference type="GO" id="GO:0003677">
    <property type="term" value="F:DNA binding"/>
    <property type="evidence" value="ECO:0007669"/>
    <property type="project" value="UniProtKB-UniRule"/>
</dbReference>
<dbReference type="PROSITE" id="PS50977">
    <property type="entry name" value="HTH_TETR_2"/>
    <property type="match status" value="1"/>
</dbReference>
<evidence type="ECO:0000256" key="3">
    <source>
        <dbReference type="ARBA" id="ARBA00023163"/>
    </source>
</evidence>
<gene>
    <name evidence="6" type="ORF">COO09_18385</name>
</gene>
<dbReference type="PANTHER" id="PTHR47506:SF1">
    <property type="entry name" value="HTH-TYPE TRANSCRIPTIONAL REGULATOR YJDC"/>
    <property type="match status" value="1"/>
</dbReference>
<dbReference type="AlphaFoldDB" id="A0A2A4FT02"/>
<dbReference type="Gene3D" id="1.10.357.10">
    <property type="entry name" value="Tetracycline Repressor, domain 2"/>
    <property type="match status" value="1"/>
</dbReference>
<dbReference type="KEGG" id="rdi:CMV14_22450"/>
<sequence length="197" mass="21975">MWSTMPWEKNFDIDETLTRAMQTFWAHGYEATSMQDLVTATGVNRASIYATYGDKRALFLTALRKYDGEIRRRMLAELAETKTPAEAIAAVFDKFIGQTTVPQGNWGCFLVNTALELAAHDDEISELVNAAQDEIEAFFLAMIRKGQQSGAFAADRDAKPLAHQALASLLGMLVMIRSRPEEEFLTAVRDGFLKSLT</sequence>
<dbReference type="OrthoDB" id="9795242at2"/>
<keyword evidence="3" id="KW-0804">Transcription</keyword>
<feature type="domain" description="HTH tetR-type" evidence="5">
    <location>
        <begin position="10"/>
        <end position="70"/>
    </location>
</feature>
<dbReference type="InterPro" id="IPR011075">
    <property type="entry name" value="TetR_C"/>
</dbReference>
<feature type="DNA-binding region" description="H-T-H motif" evidence="4">
    <location>
        <begin position="33"/>
        <end position="52"/>
    </location>
</feature>
<evidence type="ECO:0000256" key="1">
    <source>
        <dbReference type="ARBA" id="ARBA00023015"/>
    </source>
</evidence>
<dbReference type="EMBL" id="NWUF01000022">
    <property type="protein sequence ID" value="PCE40824.1"/>
    <property type="molecule type" value="Genomic_DNA"/>
</dbReference>
<protein>
    <submittedName>
        <fullName evidence="6">TetR/AcrR family transcriptional regulator</fullName>
    </submittedName>
</protein>
<dbReference type="Gene3D" id="1.10.10.60">
    <property type="entry name" value="Homeodomain-like"/>
    <property type="match status" value="1"/>
</dbReference>
<keyword evidence="2 4" id="KW-0238">DNA-binding</keyword>
<dbReference type="Pfam" id="PF16925">
    <property type="entry name" value="TetR_C_13"/>
    <property type="match status" value="1"/>
</dbReference>
<accession>A0A2A4FT02</accession>
<dbReference type="Pfam" id="PF00440">
    <property type="entry name" value="TetR_N"/>
    <property type="match status" value="1"/>
</dbReference>
<evidence type="ECO:0000313" key="6">
    <source>
        <dbReference type="EMBL" id="PCE40824.1"/>
    </source>
</evidence>
<evidence type="ECO:0000256" key="2">
    <source>
        <dbReference type="ARBA" id="ARBA00023125"/>
    </source>
</evidence>
<dbReference type="InterPro" id="IPR036271">
    <property type="entry name" value="Tet_transcr_reg_TetR-rel_C_sf"/>
</dbReference>
<name>A0A2A4FT02_9SPHN</name>
<proteinExistence type="predicted"/>
<reference evidence="6 7" key="1">
    <citation type="submission" date="2017-09" db="EMBL/GenBank/DDBJ databases">
        <title>The Catabolism of 3,6-Dichlorosalicylic acid is Initiated by the Cytochrome P450 Monooxygenase DsmABC in Rhizorhabdus dicambivorans Ndbn-20.</title>
        <authorList>
            <person name="Na L."/>
        </authorList>
    </citation>
    <scope>NUCLEOTIDE SEQUENCE [LARGE SCALE GENOMIC DNA]</scope>
    <source>
        <strain evidence="6 7">Ndbn-20m</strain>
    </source>
</reference>
<dbReference type="PANTHER" id="PTHR47506">
    <property type="entry name" value="TRANSCRIPTIONAL REGULATORY PROTEIN"/>
    <property type="match status" value="1"/>
</dbReference>
<dbReference type="InterPro" id="IPR001647">
    <property type="entry name" value="HTH_TetR"/>
</dbReference>
<dbReference type="SUPFAM" id="SSF48498">
    <property type="entry name" value="Tetracyclin repressor-like, C-terminal domain"/>
    <property type="match status" value="1"/>
</dbReference>
<evidence type="ECO:0000256" key="4">
    <source>
        <dbReference type="PROSITE-ProRule" id="PRU00335"/>
    </source>
</evidence>